<proteinExistence type="predicted"/>
<dbReference type="Pfam" id="PF11738">
    <property type="entry name" value="DUF3298"/>
    <property type="match status" value="1"/>
</dbReference>
<protein>
    <recommendedName>
        <fullName evidence="1">DUF3298 domain-containing protein</fullName>
    </recommendedName>
</protein>
<reference evidence="2" key="1">
    <citation type="submission" date="2019-08" db="EMBL/GenBank/DDBJ databases">
        <authorList>
            <person name="Kucharzyk K."/>
            <person name="Murdoch R.W."/>
            <person name="Higgins S."/>
            <person name="Loffler F."/>
        </authorList>
    </citation>
    <scope>NUCLEOTIDE SEQUENCE</scope>
</reference>
<dbReference type="InterPro" id="IPR037126">
    <property type="entry name" value="PdaC/RsiV-like_sf"/>
</dbReference>
<comment type="caution">
    <text evidence="2">The sequence shown here is derived from an EMBL/GenBank/DDBJ whole genome shotgun (WGS) entry which is preliminary data.</text>
</comment>
<name>A0A645ENH6_9ZZZZ</name>
<feature type="domain" description="DUF3298" evidence="1">
    <location>
        <begin position="33"/>
        <end position="102"/>
    </location>
</feature>
<gene>
    <name evidence="2" type="ORF">SDC9_150219</name>
</gene>
<dbReference type="Gene3D" id="3.90.640.20">
    <property type="entry name" value="Heat-shock cognate protein, ATPase"/>
    <property type="match status" value="1"/>
</dbReference>
<sequence>MGGAHGTTVRASQTWQVQKCKELPLEQFVHCQSDYKTYVFSEIKTQVQTHQDYYFTKTNTLLVKTFNKNSFYCTPKGIVIYYQQYDIAPYSGGIREFLIPYNQCILSPENLCW</sequence>
<dbReference type="InterPro" id="IPR021729">
    <property type="entry name" value="DUF3298"/>
</dbReference>
<dbReference type="AlphaFoldDB" id="A0A645ENH6"/>
<evidence type="ECO:0000313" key="2">
    <source>
        <dbReference type="EMBL" id="MPN02996.1"/>
    </source>
</evidence>
<organism evidence="2">
    <name type="scientific">bioreactor metagenome</name>
    <dbReference type="NCBI Taxonomy" id="1076179"/>
    <lineage>
        <taxon>unclassified sequences</taxon>
        <taxon>metagenomes</taxon>
        <taxon>ecological metagenomes</taxon>
    </lineage>
</organism>
<evidence type="ECO:0000259" key="1">
    <source>
        <dbReference type="Pfam" id="PF11738"/>
    </source>
</evidence>
<accession>A0A645ENH6</accession>
<dbReference type="EMBL" id="VSSQ01048950">
    <property type="protein sequence ID" value="MPN02996.1"/>
    <property type="molecule type" value="Genomic_DNA"/>
</dbReference>